<dbReference type="PROSITE" id="PS51257">
    <property type="entry name" value="PROKAR_LIPOPROTEIN"/>
    <property type="match status" value="1"/>
</dbReference>
<gene>
    <name evidence="1" type="ORF">CRX69_21780</name>
</gene>
<proteinExistence type="predicted"/>
<sequence length="178" mass="18519">MTKGNFVVVGALLLSGCYHVTKVSPPALTAYESFVKSDSTKAPMVAALKDFDTVAEYCWTRSNNYEIRTKNAEFWRLGVGAGGGVMGFTGAMLAAAGTGGFAPAITAGLAGVASITLGSAEKGPLAPAAFMRERDGIASLIIARANEVRAESDPDNIYKLAIALKHSCRSLPGAKEES</sequence>
<evidence type="ECO:0008006" key="3">
    <source>
        <dbReference type="Google" id="ProtNLM"/>
    </source>
</evidence>
<reference evidence="1 2" key="1">
    <citation type="journal article" date="2018" name="Front. Microbiol.">
        <title>Pseudomonas rhizophila S211, a New Plant Growth-Promoting Rhizobacterium with Potential in Pesticide-Bioremediation.</title>
        <authorList>
            <person name="Hassen W."/>
            <person name="Neifar M."/>
            <person name="Cherif H."/>
            <person name="Najjari A."/>
            <person name="Chouchane H."/>
            <person name="Driouich R.C."/>
            <person name="Salah A."/>
            <person name="Naili F."/>
            <person name="Mosbah A."/>
            <person name="Souissi Y."/>
            <person name="Raddadi N."/>
            <person name="Ouzari H.I."/>
            <person name="Fava F."/>
            <person name="Cherif A."/>
        </authorList>
    </citation>
    <scope>NUCLEOTIDE SEQUENCE [LARGE SCALE GENOMIC DNA]</scope>
    <source>
        <strain evidence="1 2">S211</strain>
    </source>
</reference>
<dbReference type="Proteomes" id="UP000241936">
    <property type="component" value="Chromosome"/>
</dbReference>
<keyword evidence="2" id="KW-1185">Reference proteome</keyword>
<dbReference type="RefSeq" id="WP_107322876.1">
    <property type="nucleotide sequence ID" value="NZ_CP024081.1"/>
</dbReference>
<accession>A0ABM6UJJ5</accession>
<dbReference type="EMBL" id="CP024081">
    <property type="protein sequence ID" value="AVU77672.1"/>
    <property type="molecule type" value="Genomic_DNA"/>
</dbReference>
<evidence type="ECO:0000313" key="2">
    <source>
        <dbReference type="Proteomes" id="UP000241936"/>
    </source>
</evidence>
<protein>
    <recommendedName>
        <fullName evidence="3">Lipoprotein</fullName>
    </recommendedName>
</protein>
<organism evidence="1 2">
    <name type="scientific">Pseudomonas rhizophila</name>
    <dbReference type="NCBI Taxonomy" id="2045200"/>
    <lineage>
        <taxon>Bacteria</taxon>
        <taxon>Pseudomonadati</taxon>
        <taxon>Pseudomonadota</taxon>
        <taxon>Gammaproteobacteria</taxon>
        <taxon>Pseudomonadales</taxon>
        <taxon>Pseudomonadaceae</taxon>
        <taxon>Pseudomonas</taxon>
    </lineage>
</organism>
<evidence type="ECO:0000313" key="1">
    <source>
        <dbReference type="EMBL" id="AVU77672.1"/>
    </source>
</evidence>
<name>A0ABM6UJJ5_9PSED</name>